<evidence type="ECO:0008006" key="4">
    <source>
        <dbReference type="Google" id="ProtNLM"/>
    </source>
</evidence>
<sequence>MKKTSLLLFIIIVSSCNHNEEKLTTEKEILKKENDSLTELVSKTENNIGMNFTKLLEQETQTDSDSTLIPEYKNLLGENEIFDIYIWDRIQTISNLKNYNQIVSEFSGTYRLKPIHNDKYADVNLIKIKNDSCFLFKNKELIVSEKLKIRNSSNEYIKGVIHIKNFGMTLHSSGFGTGILLKDRFCMDCERLDYYKTK</sequence>
<dbReference type="Proteomes" id="UP000199439">
    <property type="component" value="Unassembled WGS sequence"/>
</dbReference>
<evidence type="ECO:0000256" key="1">
    <source>
        <dbReference type="SAM" id="Coils"/>
    </source>
</evidence>
<feature type="coiled-coil region" evidence="1">
    <location>
        <begin position="20"/>
        <end position="47"/>
    </location>
</feature>
<organism evidence="2 3">
    <name type="scientific">Algibacter pectinivorans</name>
    <dbReference type="NCBI Taxonomy" id="870482"/>
    <lineage>
        <taxon>Bacteria</taxon>
        <taxon>Pseudomonadati</taxon>
        <taxon>Bacteroidota</taxon>
        <taxon>Flavobacteriia</taxon>
        <taxon>Flavobacteriales</taxon>
        <taxon>Flavobacteriaceae</taxon>
        <taxon>Algibacter</taxon>
    </lineage>
</organism>
<keyword evidence="1" id="KW-0175">Coiled coil</keyword>
<name>A0A1I1QNQ2_9FLAO</name>
<dbReference type="RefSeq" id="WP_092852078.1">
    <property type="nucleotide sequence ID" value="NZ_FOMI01000007.1"/>
</dbReference>
<dbReference type="PROSITE" id="PS51257">
    <property type="entry name" value="PROKAR_LIPOPROTEIN"/>
    <property type="match status" value="1"/>
</dbReference>
<dbReference type="EMBL" id="FOMI01000007">
    <property type="protein sequence ID" value="SFD23744.1"/>
    <property type="molecule type" value="Genomic_DNA"/>
</dbReference>
<gene>
    <name evidence="2" type="ORF">SAMN04487987_1071</name>
</gene>
<accession>A0A1I1QNQ2</accession>
<dbReference type="OrthoDB" id="1449620at2"/>
<dbReference type="AlphaFoldDB" id="A0A1I1QNQ2"/>
<evidence type="ECO:0000313" key="2">
    <source>
        <dbReference type="EMBL" id="SFD23744.1"/>
    </source>
</evidence>
<keyword evidence="3" id="KW-1185">Reference proteome</keyword>
<proteinExistence type="predicted"/>
<protein>
    <recommendedName>
        <fullName evidence="4">Lipoprotein</fullName>
    </recommendedName>
</protein>
<reference evidence="3" key="1">
    <citation type="submission" date="2016-10" db="EMBL/GenBank/DDBJ databases">
        <authorList>
            <person name="Varghese N."/>
            <person name="Submissions S."/>
        </authorList>
    </citation>
    <scope>NUCLEOTIDE SEQUENCE [LARGE SCALE GENOMIC DNA]</scope>
    <source>
        <strain evidence="3">DSM 25730</strain>
    </source>
</reference>
<evidence type="ECO:0000313" key="3">
    <source>
        <dbReference type="Proteomes" id="UP000199439"/>
    </source>
</evidence>